<keyword evidence="1" id="KW-0175">Coiled coil</keyword>
<dbReference type="Proteomes" id="UP001066276">
    <property type="component" value="Chromosome 3_2"/>
</dbReference>
<protein>
    <submittedName>
        <fullName evidence="2">Uncharacterized protein</fullName>
    </submittedName>
</protein>
<keyword evidence="3" id="KW-1185">Reference proteome</keyword>
<dbReference type="Gene3D" id="1.20.5.340">
    <property type="match status" value="1"/>
</dbReference>
<accession>A0AAV7TNG6</accession>
<gene>
    <name evidence="2" type="ORF">NDU88_002518</name>
</gene>
<evidence type="ECO:0000313" key="2">
    <source>
        <dbReference type="EMBL" id="KAJ1177257.1"/>
    </source>
</evidence>
<sequence>MPNGKSMGKHSRQLLFSEAIAPPKPMTAQTAPPSSVCSSPDPPLLEAVDRILLEIATVGRRLEAMDSKISDLKVASSSIRADIAGFQETVHDLEQRLTTMEGQVAALSDHEAELRFLRTKVIDLEDRGRRDNVCFFGILEHKEGSDIKTFLKSLLPKLTGLEFSPPLEYQGVHRIGPLHKAA</sequence>
<proteinExistence type="predicted"/>
<evidence type="ECO:0000313" key="3">
    <source>
        <dbReference type="Proteomes" id="UP001066276"/>
    </source>
</evidence>
<feature type="coiled-coil region" evidence="1">
    <location>
        <begin position="83"/>
        <end position="127"/>
    </location>
</feature>
<evidence type="ECO:0000256" key="1">
    <source>
        <dbReference type="SAM" id="Coils"/>
    </source>
</evidence>
<comment type="caution">
    <text evidence="2">The sequence shown here is derived from an EMBL/GenBank/DDBJ whole genome shotgun (WGS) entry which is preliminary data.</text>
</comment>
<organism evidence="2 3">
    <name type="scientific">Pleurodeles waltl</name>
    <name type="common">Iberian ribbed newt</name>
    <dbReference type="NCBI Taxonomy" id="8319"/>
    <lineage>
        <taxon>Eukaryota</taxon>
        <taxon>Metazoa</taxon>
        <taxon>Chordata</taxon>
        <taxon>Craniata</taxon>
        <taxon>Vertebrata</taxon>
        <taxon>Euteleostomi</taxon>
        <taxon>Amphibia</taxon>
        <taxon>Batrachia</taxon>
        <taxon>Caudata</taxon>
        <taxon>Salamandroidea</taxon>
        <taxon>Salamandridae</taxon>
        <taxon>Pleurodelinae</taxon>
        <taxon>Pleurodeles</taxon>
    </lineage>
</organism>
<name>A0AAV7TNG6_PLEWA</name>
<dbReference type="AlphaFoldDB" id="A0AAV7TNG6"/>
<reference evidence="2" key="1">
    <citation type="journal article" date="2022" name="bioRxiv">
        <title>Sequencing and chromosome-scale assembly of the giantPleurodeles waltlgenome.</title>
        <authorList>
            <person name="Brown T."/>
            <person name="Elewa A."/>
            <person name="Iarovenko S."/>
            <person name="Subramanian E."/>
            <person name="Araus A.J."/>
            <person name="Petzold A."/>
            <person name="Susuki M."/>
            <person name="Suzuki K.-i.T."/>
            <person name="Hayashi T."/>
            <person name="Toyoda A."/>
            <person name="Oliveira C."/>
            <person name="Osipova E."/>
            <person name="Leigh N.D."/>
            <person name="Simon A."/>
            <person name="Yun M.H."/>
        </authorList>
    </citation>
    <scope>NUCLEOTIDE SEQUENCE</scope>
    <source>
        <strain evidence="2">20211129_DDA</strain>
        <tissue evidence="2">Liver</tissue>
    </source>
</reference>
<dbReference type="Gene3D" id="3.30.70.1820">
    <property type="entry name" value="L1 transposable element, RRM domain"/>
    <property type="match status" value="1"/>
</dbReference>
<dbReference type="EMBL" id="JANPWB010000006">
    <property type="protein sequence ID" value="KAJ1177257.1"/>
    <property type="molecule type" value="Genomic_DNA"/>
</dbReference>